<keyword evidence="4" id="KW-1185">Reference proteome</keyword>
<reference evidence="2 3" key="1">
    <citation type="submission" date="2017-03" db="EMBL/GenBank/DDBJ databases">
        <authorList>
            <person name="Afonso C.L."/>
            <person name="Miller P.J."/>
            <person name="Scott M.A."/>
            <person name="Spackman E."/>
            <person name="Goraichik I."/>
            <person name="Dimitrov K.M."/>
            <person name="Suarez D.L."/>
            <person name="Swayne D.E."/>
        </authorList>
    </citation>
    <scope>NUCLEOTIDE SEQUENCE [LARGE SCALE GENOMIC DNA]</scope>
    <source>
        <strain evidence="2 3">CECT 8367</strain>
    </source>
</reference>
<evidence type="ECO:0000313" key="3">
    <source>
        <dbReference type="Proteomes" id="UP000193495"/>
    </source>
</evidence>
<name>A0A1X6ZEG6_9RHOB</name>
<dbReference type="AlphaFoldDB" id="A0A1X6ZEG6"/>
<protein>
    <submittedName>
        <fullName evidence="2">Uncharacterized protein</fullName>
    </submittedName>
</protein>
<sequence>MESERNIVYLHGHIHEDPIEVISSPAPGSSGFAKATIVSISAPKIEDGFNEVTVFLTDANEIYLVRVAKFRPNSSNAVGNYSDQEVTYIPMGMNPAELLSSATRKLWQIVREMKRVNWHELNERPEISGMPEADIEESLMRLFCARMVRIDQLGRSKTKWSIEAMADVN</sequence>
<evidence type="ECO:0000313" key="2">
    <source>
        <dbReference type="EMBL" id="SLN49429.1"/>
    </source>
</evidence>
<proteinExistence type="predicted"/>
<organism evidence="2 3">
    <name type="scientific">Limimaricola soesokkakensis</name>
    <dbReference type="NCBI Taxonomy" id="1343159"/>
    <lineage>
        <taxon>Bacteria</taxon>
        <taxon>Pseudomonadati</taxon>
        <taxon>Pseudomonadota</taxon>
        <taxon>Alphaproteobacteria</taxon>
        <taxon>Rhodobacterales</taxon>
        <taxon>Paracoccaceae</taxon>
        <taxon>Limimaricola</taxon>
    </lineage>
</organism>
<reference evidence="1 4" key="2">
    <citation type="submission" date="2018-03" db="EMBL/GenBank/DDBJ databases">
        <title>Genomic Encyclopedia of Archaeal and Bacterial Type Strains, Phase II (KMG-II): from individual species to whole genera.</title>
        <authorList>
            <person name="Goeker M."/>
        </authorList>
    </citation>
    <scope>NUCLEOTIDE SEQUENCE [LARGE SCALE GENOMIC DNA]</scope>
    <source>
        <strain evidence="1 4">DSM 29956</strain>
    </source>
</reference>
<evidence type="ECO:0000313" key="4">
    <source>
        <dbReference type="Proteomes" id="UP000240624"/>
    </source>
</evidence>
<accession>A0A1X6ZEG6</accession>
<dbReference type="EMBL" id="PYGB01000006">
    <property type="protein sequence ID" value="PSK86181.1"/>
    <property type="molecule type" value="Genomic_DNA"/>
</dbReference>
<dbReference type="Proteomes" id="UP000240624">
    <property type="component" value="Unassembled WGS sequence"/>
</dbReference>
<dbReference type="EMBL" id="FWFY01000006">
    <property type="protein sequence ID" value="SLN49429.1"/>
    <property type="molecule type" value="Genomic_DNA"/>
</dbReference>
<dbReference type="Proteomes" id="UP000193495">
    <property type="component" value="Unassembled WGS sequence"/>
</dbReference>
<gene>
    <name evidence="1" type="ORF">CLV79_106190</name>
    <name evidence="2" type="ORF">LOS8367_02190</name>
</gene>
<evidence type="ECO:0000313" key="1">
    <source>
        <dbReference type="EMBL" id="PSK86181.1"/>
    </source>
</evidence>